<dbReference type="AlphaFoldDB" id="A0A8C5R356"/>
<comment type="similarity">
    <text evidence="2">Belongs to the TOR1AIP family.</text>
</comment>
<evidence type="ECO:0000256" key="4">
    <source>
        <dbReference type="ARBA" id="ARBA00022692"/>
    </source>
</evidence>
<evidence type="ECO:0000256" key="2">
    <source>
        <dbReference type="ARBA" id="ARBA00007860"/>
    </source>
</evidence>
<dbReference type="PANTHER" id="PTHR18843">
    <property type="entry name" value="TORSIN-1A-INTERACTING PROTEIN"/>
    <property type="match status" value="1"/>
</dbReference>
<reference evidence="12" key="1">
    <citation type="submission" date="2025-08" db="UniProtKB">
        <authorList>
            <consortium name="Ensembl"/>
        </authorList>
    </citation>
    <scope>IDENTIFICATION</scope>
</reference>
<feature type="compositionally biased region" description="Polar residues" evidence="10">
    <location>
        <begin position="65"/>
        <end position="74"/>
    </location>
</feature>
<protein>
    <recommendedName>
        <fullName evidence="11">Torsin-1A-interacting protein 1/2 AAA+ activator domain-containing protein</fullName>
    </recommendedName>
</protein>
<evidence type="ECO:0000256" key="6">
    <source>
        <dbReference type="ARBA" id="ARBA00023136"/>
    </source>
</evidence>
<dbReference type="OrthoDB" id="6258998at2759"/>
<feature type="compositionally biased region" description="Polar residues" evidence="10">
    <location>
        <begin position="162"/>
        <end position="178"/>
    </location>
</feature>
<keyword evidence="13" id="KW-1185">Reference proteome</keyword>
<dbReference type="InterPro" id="IPR046753">
    <property type="entry name" value="TOIP1/2_C"/>
</dbReference>
<dbReference type="GO" id="GO:0016020">
    <property type="term" value="C:membrane"/>
    <property type="evidence" value="ECO:0007669"/>
    <property type="project" value="TreeGrafter"/>
</dbReference>
<keyword evidence="3" id="KW-0597">Phosphoprotein</keyword>
<keyword evidence="4" id="KW-0812">Transmembrane</keyword>
<feature type="compositionally biased region" description="Basic and acidic residues" evidence="10">
    <location>
        <begin position="317"/>
        <end position="326"/>
    </location>
</feature>
<feature type="compositionally biased region" description="Basic and acidic residues" evidence="10">
    <location>
        <begin position="273"/>
        <end position="291"/>
    </location>
</feature>
<evidence type="ECO:0000256" key="3">
    <source>
        <dbReference type="ARBA" id="ARBA00022553"/>
    </source>
</evidence>
<feature type="region of interest" description="Disordered" evidence="10">
    <location>
        <begin position="1"/>
        <end position="426"/>
    </location>
</feature>
<feature type="compositionally biased region" description="Polar residues" evidence="10">
    <location>
        <begin position="209"/>
        <end position="226"/>
    </location>
</feature>
<dbReference type="GeneTree" id="ENSGT00390000012166"/>
<keyword evidence="7" id="KW-0325">Glycoprotein</keyword>
<evidence type="ECO:0000256" key="7">
    <source>
        <dbReference type="ARBA" id="ARBA00023180"/>
    </source>
</evidence>
<dbReference type="GO" id="GO:0005635">
    <property type="term" value="C:nuclear envelope"/>
    <property type="evidence" value="ECO:0007669"/>
    <property type="project" value="UniProtKB-SubCell"/>
</dbReference>
<evidence type="ECO:0000256" key="8">
    <source>
        <dbReference type="ARBA" id="ARBA00023242"/>
    </source>
</evidence>
<dbReference type="Pfam" id="PF05609">
    <property type="entry name" value="LAP1_C"/>
    <property type="match status" value="1"/>
</dbReference>
<dbReference type="GO" id="GO:0061024">
    <property type="term" value="P:membrane organization"/>
    <property type="evidence" value="ECO:0007669"/>
    <property type="project" value="TreeGrafter"/>
</dbReference>
<reference evidence="12" key="2">
    <citation type="submission" date="2025-09" db="UniProtKB">
        <authorList>
            <consortium name="Ensembl"/>
        </authorList>
    </citation>
    <scope>IDENTIFICATION</scope>
</reference>
<dbReference type="InterPro" id="IPR038599">
    <property type="entry name" value="LAP1C-like_C_sf"/>
</dbReference>
<name>A0A8C5R356_9ANUR</name>
<evidence type="ECO:0000256" key="5">
    <source>
        <dbReference type="ARBA" id="ARBA00022989"/>
    </source>
</evidence>
<evidence type="ECO:0000313" key="13">
    <source>
        <dbReference type="Proteomes" id="UP000694569"/>
    </source>
</evidence>
<feature type="compositionally biased region" description="Polar residues" evidence="10">
    <location>
        <begin position="331"/>
        <end position="340"/>
    </location>
</feature>
<keyword evidence="5" id="KW-1133">Transmembrane helix</keyword>
<feature type="domain" description="Torsin-1A-interacting protein 1/2 AAA+ activator" evidence="11">
    <location>
        <begin position="486"/>
        <end position="711"/>
    </location>
</feature>
<dbReference type="InterPro" id="IPR008662">
    <property type="entry name" value="TOIP1/2"/>
</dbReference>
<proteinExistence type="inferred from homology"/>
<sequence>MDTGERPAKNIGSSVDSEKNEEIKWLPQDAEETNDERIAQSVNAAAASAGSKNKTREELFVGEKQVSSGTSAQTRDTEKHTCEALPQSGNAGEEGDVHIGSPADHVKEPDLLKNAGDNFADTGKIPCDLHPDTKEKSAISERRGEDLEKIKSAPSVDPVVPLTTTEGTPDEASVTSANPGEAPVTCEDSKQKANTKVTLPGEEEILGNTPAQSTDTNEGIEQSGNTGEKGETASPLDGAIEASVLPVEKRKTEAGSDFKEKPDLGTKSAVDTEEQKVHSADKGKVHDEKRAQSTSTGGNDLPLNENLPSEATEEEPDLKTESHLVVEDISSEATVQSASKAESYGEARASTASDGDKPVPSTDTTKGIDKRASLPVYVVKPSESFEDSRDIVQPVHDAGPSPRSTEAMDQPKDEHKDDSNVNLRKRGTPSISQHIVTESPHPASDEKYKADQMENQSYARTICSVAAGVFVLAAGLYVYLLWQSSPHAVPSSSVLHNYQYAFENLKKYFPGQNEALWLRSEKMHLKHLNKTQPLEPATIILTAARDGERTLRCLSEGLARTYSSALKASYSVIDGSTKAKQESKDAKLEIDQALSSGFSSNDRAAVLHRLEELPPGSVLILYKYCDHENAAFKNVALVFTVVLQVPTMDLDLPLRELEEKVKDVLWDRYLHTDDVNSFDEMDVDKLSGVWSRISHLVLPVVPVESIEFGSCPWQVVES</sequence>
<evidence type="ECO:0000256" key="9">
    <source>
        <dbReference type="ARBA" id="ARBA00037847"/>
    </source>
</evidence>
<comment type="subcellular location">
    <subcellularLocation>
        <location evidence="9">Endomembrane system</location>
        <topology evidence="9">Single-pass membrane protein</topology>
    </subcellularLocation>
    <subcellularLocation>
        <location evidence="1">Nucleus envelope</location>
    </subcellularLocation>
</comment>
<evidence type="ECO:0000259" key="11">
    <source>
        <dbReference type="Pfam" id="PF05609"/>
    </source>
</evidence>
<evidence type="ECO:0000313" key="12">
    <source>
        <dbReference type="Ensembl" id="ENSLLEP00000046982.1"/>
    </source>
</evidence>
<dbReference type="PANTHER" id="PTHR18843:SF9">
    <property type="entry name" value="TORSIN A INTERACTING PROTEIN 2"/>
    <property type="match status" value="1"/>
</dbReference>
<feature type="compositionally biased region" description="Low complexity" evidence="10">
    <location>
        <begin position="39"/>
        <end position="51"/>
    </location>
</feature>
<dbReference type="GO" id="GO:0001671">
    <property type="term" value="F:ATPase activator activity"/>
    <property type="evidence" value="ECO:0007669"/>
    <property type="project" value="InterPro"/>
</dbReference>
<organism evidence="12 13">
    <name type="scientific">Leptobrachium leishanense</name>
    <name type="common">Leishan spiny toad</name>
    <dbReference type="NCBI Taxonomy" id="445787"/>
    <lineage>
        <taxon>Eukaryota</taxon>
        <taxon>Metazoa</taxon>
        <taxon>Chordata</taxon>
        <taxon>Craniata</taxon>
        <taxon>Vertebrata</taxon>
        <taxon>Euteleostomi</taxon>
        <taxon>Amphibia</taxon>
        <taxon>Batrachia</taxon>
        <taxon>Anura</taxon>
        <taxon>Pelobatoidea</taxon>
        <taxon>Megophryidae</taxon>
        <taxon>Leptobrachium</taxon>
    </lineage>
</organism>
<feature type="compositionally biased region" description="Basic and acidic residues" evidence="10">
    <location>
        <begin position="127"/>
        <end position="151"/>
    </location>
</feature>
<evidence type="ECO:0000256" key="10">
    <source>
        <dbReference type="SAM" id="MobiDB-lite"/>
    </source>
</evidence>
<keyword evidence="6" id="KW-0472">Membrane</keyword>
<dbReference type="Proteomes" id="UP000694569">
    <property type="component" value="Unplaced"/>
</dbReference>
<feature type="compositionally biased region" description="Basic and acidic residues" evidence="10">
    <location>
        <begin position="247"/>
        <end position="264"/>
    </location>
</feature>
<evidence type="ECO:0000256" key="1">
    <source>
        <dbReference type="ARBA" id="ARBA00004259"/>
    </source>
</evidence>
<dbReference type="Gene3D" id="3.40.50.12190">
    <property type="match status" value="1"/>
</dbReference>
<feature type="compositionally biased region" description="Basic and acidic residues" evidence="10">
    <location>
        <begin position="409"/>
        <end position="419"/>
    </location>
</feature>
<accession>A0A8C5R356</accession>
<keyword evidence="8" id="KW-0539">Nucleus</keyword>
<dbReference type="Ensembl" id="ENSLLET00000048832.1">
    <property type="protein sequence ID" value="ENSLLEP00000046982.1"/>
    <property type="gene ID" value="ENSLLEG00000029726.1"/>
</dbReference>